<organism evidence="9 10">
    <name type="scientific">Intrasporangium calvum (strain ATCC 23552 / DSM 43043 / JCM 3097 / NBRC 12989 / NCIMB 10167 / NRRL B-3866 / 7 KIP)</name>
    <dbReference type="NCBI Taxonomy" id="710696"/>
    <lineage>
        <taxon>Bacteria</taxon>
        <taxon>Bacillati</taxon>
        <taxon>Actinomycetota</taxon>
        <taxon>Actinomycetes</taxon>
        <taxon>Micrococcales</taxon>
        <taxon>Intrasporangiaceae</taxon>
        <taxon>Intrasporangium</taxon>
    </lineage>
</organism>
<dbReference type="PANTHER" id="PTHR43229">
    <property type="entry name" value="NODULATION PROTEIN J"/>
    <property type="match status" value="1"/>
</dbReference>
<dbReference type="GO" id="GO:0046677">
    <property type="term" value="P:response to antibiotic"/>
    <property type="evidence" value="ECO:0007669"/>
    <property type="project" value="UniProtKB-KW"/>
</dbReference>
<dbReference type="Pfam" id="PF01061">
    <property type="entry name" value="ABC2_membrane"/>
    <property type="match status" value="1"/>
</dbReference>
<dbReference type="GO" id="GO:0140359">
    <property type="term" value="F:ABC-type transporter activity"/>
    <property type="evidence" value="ECO:0007669"/>
    <property type="project" value="InterPro"/>
</dbReference>
<evidence type="ECO:0000313" key="9">
    <source>
        <dbReference type="EMBL" id="ADU48212.1"/>
    </source>
</evidence>
<dbReference type="InterPro" id="IPR013525">
    <property type="entry name" value="ABC2_TM"/>
</dbReference>
<feature type="region of interest" description="Disordered" evidence="6">
    <location>
        <begin position="1"/>
        <end position="22"/>
    </location>
</feature>
<name>E6SA02_INTC7</name>
<feature type="transmembrane region" description="Helical" evidence="7">
    <location>
        <begin position="120"/>
        <end position="147"/>
    </location>
</feature>
<dbReference type="PANTHER" id="PTHR43229:SF2">
    <property type="entry name" value="NODULATION PROTEIN J"/>
    <property type="match status" value="1"/>
</dbReference>
<keyword evidence="5" id="KW-0046">Antibiotic resistance</keyword>
<evidence type="ECO:0000256" key="2">
    <source>
        <dbReference type="ARBA" id="ARBA00022692"/>
    </source>
</evidence>
<evidence type="ECO:0000256" key="6">
    <source>
        <dbReference type="SAM" id="MobiDB-lite"/>
    </source>
</evidence>
<keyword evidence="4 7" id="KW-0472">Membrane</keyword>
<keyword evidence="3 7" id="KW-1133">Transmembrane helix</keyword>
<dbReference type="OrthoDB" id="160207at2"/>
<keyword evidence="2 7" id="KW-0812">Transmembrane</keyword>
<protein>
    <submittedName>
        <fullName evidence="9">ABC-2 type transporter</fullName>
    </submittedName>
</protein>
<dbReference type="GO" id="GO:0043190">
    <property type="term" value="C:ATP-binding cassette (ABC) transporter complex"/>
    <property type="evidence" value="ECO:0007669"/>
    <property type="project" value="InterPro"/>
</dbReference>
<keyword evidence="10" id="KW-1185">Reference proteome</keyword>
<feature type="transmembrane region" description="Helical" evidence="7">
    <location>
        <begin position="45"/>
        <end position="63"/>
    </location>
</feature>
<dbReference type="KEGG" id="ica:Intca_1699"/>
<dbReference type="InterPro" id="IPR051784">
    <property type="entry name" value="Nod_factor_ABC_transporter"/>
</dbReference>
<evidence type="ECO:0000256" key="7">
    <source>
        <dbReference type="SAM" id="Phobius"/>
    </source>
</evidence>
<gene>
    <name evidence="9" type="ordered locus">Intca_1699</name>
</gene>
<feature type="transmembrane region" description="Helical" evidence="7">
    <location>
        <begin position="153"/>
        <end position="176"/>
    </location>
</feature>
<evidence type="ECO:0000313" key="10">
    <source>
        <dbReference type="Proteomes" id="UP000008914"/>
    </source>
</evidence>
<evidence type="ECO:0000256" key="1">
    <source>
        <dbReference type="ARBA" id="ARBA00004141"/>
    </source>
</evidence>
<feature type="transmembrane region" description="Helical" evidence="7">
    <location>
        <begin position="75"/>
        <end position="99"/>
    </location>
</feature>
<dbReference type="InterPro" id="IPR000412">
    <property type="entry name" value="ABC_2_transport"/>
</dbReference>
<dbReference type="EMBL" id="CP002343">
    <property type="protein sequence ID" value="ADU48212.1"/>
    <property type="molecule type" value="Genomic_DNA"/>
</dbReference>
<dbReference type="HOGENOM" id="CLU_039483_4_1_11"/>
<dbReference type="Proteomes" id="UP000008914">
    <property type="component" value="Chromosome"/>
</dbReference>
<comment type="subcellular location">
    <subcellularLocation>
        <location evidence="1">Membrane</location>
        <topology evidence="1">Multi-pass membrane protein</topology>
    </subcellularLocation>
</comment>
<accession>E6SA02</accession>
<evidence type="ECO:0000256" key="4">
    <source>
        <dbReference type="ARBA" id="ARBA00023136"/>
    </source>
</evidence>
<feature type="transmembrane region" description="Helical" evidence="7">
    <location>
        <begin position="241"/>
        <end position="260"/>
    </location>
</feature>
<feature type="domain" description="ABC-2 type transporter transmembrane" evidence="8">
    <location>
        <begin position="37"/>
        <end position="232"/>
    </location>
</feature>
<evidence type="ECO:0000256" key="3">
    <source>
        <dbReference type="ARBA" id="ARBA00022989"/>
    </source>
</evidence>
<feature type="transmembrane region" description="Helical" evidence="7">
    <location>
        <begin position="183"/>
        <end position="203"/>
    </location>
</feature>
<dbReference type="eggNOG" id="COG0842">
    <property type="taxonomic scope" value="Bacteria"/>
</dbReference>
<dbReference type="PIRSF" id="PIRSF006648">
    <property type="entry name" value="DrrB"/>
    <property type="match status" value="1"/>
</dbReference>
<dbReference type="STRING" id="710696.Intca_1699"/>
<dbReference type="AlphaFoldDB" id="E6SA02"/>
<reference evidence="9 10" key="1">
    <citation type="journal article" date="2010" name="Stand. Genomic Sci.">
        <title>Complete genome sequence of Intrasporangium calvum type strain (7 KIP).</title>
        <authorList>
            <person name="Del Rio T.G."/>
            <person name="Chertkov O."/>
            <person name="Yasawong M."/>
            <person name="Lucas S."/>
            <person name="Deshpande S."/>
            <person name="Cheng J.F."/>
            <person name="Detter C."/>
            <person name="Tapia R."/>
            <person name="Han C."/>
            <person name="Goodwin L."/>
            <person name="Pitluck S."/>
            <person name="Liolios K."/>
            <person name="Ivanova N."/>
            <person name="Mavromatis K."/>
            <person name="Pati A."/>
            <person name="Chen A."/>
            <person name="Palaniappan K."/>
            <person name="Land M."/>
            <person name="Hauser L."/>
            <person name="Chang Y.J."/>
            <person name="Jeffries C.D."/>
            <person name="Rohde M."/>
            <person name="Pukall R."/>
            <person name="Sikorski J."/>
            <person name="Goker M."/>
            <person name="Woyke T."/>
            <person name="Bristow J."/>
            <person name="Eisen J.A."/>
            <person name="Markowitz V."/>
            <person name="Hugenholtz P."/>
            <person name="Kyrpides N.C."/>
            <person name="Klenk H.P."/>
            <person name="Lapidus A."/>
        </authorList>
    </citation>
    <scope>NUCLEOTIDE SEQUENCE [LARGE SCALE GENOMIC DNA]</scope>
    <source>
        <strain evidence="10">ATCC 23552 / DSM 43043 / JCM 3097 / NBRC 12989 / 7 KIP</strain>
    </source>
</reference>
<evidence type="ECO:0000256" key="5">
    <source>
        <dbReference type="ARBA" id="ARBA00023251"/>
    </source>
</evidence>
<sequence length="264" mass="26857">MTTQSVRPATPGPGADAQRAAAPSQRVVAQARFEIGTLLRNGEQLLVSLILPAMVLLGLRATSTPSLGTGDRIDLAVPGVLALSVISSAFTSQAIATGFDRRYGVLRYLGVTPLGRSGLVAAKVLATLAVLALQVLLLGGLGLGLGWTPALAGVLPAVLFVIVGTWAFVALALLVGGTLRAEAVLALANLLWVLFLALGGVILPRSQLPDAWAGPAALLPSAALGDGLRSALVDGSLNGPALLVVLGWAGLATLLAARLFRFDD</sequence>
<proteinExistence type="predicted"/>
<evidence type="ECO:0000259" key="8">
    <source>
        <dbReference type="Pfam" id="PF01061"/>
    </source>
</evidence>
<dbReference type="RefSeq" id="WP_013492527.1">
    <property type="nucleotide sequence ID" value="NC_014830.1"/>
</dbReference>